<dbReference type="Proteomes" id="UP000284403">
    <property type="component" value="Unassembled WGS sequence"/>
</dbReference>
<feature type="compositionally biased region" description="Low complexity" evidence="1">
    <location>
        <begin position="240"/>
        <end position="250"/>
    </location>
</feature>
<dbReference type="SUPFAM" id="SSF52047">
    <property type="entry name" value="RNI-like"/>
    <property type="match status" value="2"/>
</dbReference>
<feature type="compositionally biased region" description="Low complexity" evidence="1">
    <location>
        <begin position="178"/>
        <end position="191"/>
    </location>
</feature>
<feature type="region of interest" description="Disordered" evidence="1">
    <location>
        <begin position="1"/>
        <end position="286"/>
    </location>
</feature>
<dbReference type="RefSeq" id="XP_029232681.1">
    <property type="nucleotide sequence ID" value="XM_029367221.1"/>
</dbReference>
<feature type="compositionally biased region" description="Low complexity" evidence="1">
    <location>
        <begin position="108"/>
        <end position="122"/>
    </location>
</feature>
<organism evidence="3 4">
    <name type="scientific">Trypanosoma conorhini</name>
    <dbReference type="NCBI Taxonomy" id="83891"/>
    <lineage>
        <taxon>Eukaryota</taxon>
        <taxon>Discoba</taxon>
        <taxon>Euglenozoa</taxon>
        <taxon>Kinetoplastea</taxon>
        <taxon>Metakinetoplastina</taxon>
        <taxon>Trypanosomatida</taxon>
        <taxon>Trypanosomatidae</taxon>
        <taxon>Trypanosoma</taxon>
    </lineage>
</organism>
<proteinExistence type="predicted"/>
<dbReference type="PANTHER" id="PTHR12904">
    <property type="match status" value="1"/>
</dbReference>
<protein>
    <recommendedName>
        <fullName evidence="2">Zer-1-like leucine-rich repeats region domain-containing protein</fullName>
    </recommendedName>
</protein>
<feature type="region of interest" description="Disordered" evidence="1">
    <location>
        <begin position="310"/>
        <end position="362"/>
    </location>
</feature>
<gene>
    <name evidence="3" type="ORF">Tco025E_00277</name>
</gene>
<name>A0A422QC24_9TRYP</name>
<feature type="domain" description="Zer-1-like leucine-rich repeats region" evidence="2">
    <location>
        <begin position="766"/>
        <end position="830"/>
    </location>
</feature>
<accession>A0A422QC24</accession>
<dbReference type="Pfam" id="PF25013">
    <property type="entry name" value="LRR_Zer-1"/>
    <property type="match status" value="1"/>
</dbReference>
<evidence type="ECO:0000259" key="2">
    <source>
        <dbReference type="Pfam" id="PF25013"/>
    </source>
</evidence>
<dbReference type="EMBL" id="MKKU01000005">
    <property type="protein sequence ID" value="RNF27475.1"/>
    <property type="molecule type" value="Genomic_DNA"/>
</dbReference>
<evidence type="ECO:0000313" key="4">
    <source>
        <dbReference type="Proteomes" id="UP000284403"/>
    </source>
</evidence>
<feature type="compositionally biased region" description="Basic residues" evidence="1">
    <location>
        <begin position="209"/>
        <end position="224"/>
    </location>
</feature>
<dbReference type="InterPro" id="IPR032675">
    <property type="entry name" value="LRR_dom_sf"/>
</dbReference>
<evidence type="ECO:0000313" key="3">
    <source>
        <dbReference type="EMBL" id="RNF27475.1"/>
    </source>
</evidence>
<feature type="compositionally biased region" description="Polar residues" evidence="1">
    <location>
        <begin position="544"/>
        <end position="556"/>
    </location>
</feature>
<dbReference type="Gene3D" id="3.80.10.10">
    <property type="entry name" value="Ribonuclease Inhibitor"/>
    <property type="match status" value="4"/>
</dbReference>
<keyword evidence="4" id="KW-1185">Reference proteome</keyword>
<sequence length="1313" mass="139587">MPSTPRAGLEAEASVAALPTQPPGTPLGRRNPQLHFPQVAGGELRPSLLTRLRQGDARAPGTPDGAPSGAAGGMVGRRAGLAPHETPTPASARDKRLPATPNSVTLRGSFAGPASAVPGSAPRLVTAPGTLLGGTEGQKAETRAKSSRQPPAISVRQTTTSLLRILGEANAARNVSPARASSSHTTKAASSQELSTPPGVQPTKEAAQPKKKKKKKKGQKHAKMLPKTQLMDQPGRETTETASASATQEAVLSTPTTTSNDSKMTFDTPLPSMHVPFHGGSFGGKAVLIVPSSSSSSSSGYDVARSSAIAAAKPNTSKKRRGHPTTFKMNGAKGLVGVPSVPAPTHAPGDSTTGASVNNRGQSCGTAAAASLKGTFHFPRSSLESPTVAPRGAAATVAFSEPSALHSSATESGGGASDSPALAQAPTSLHRAADSAPSNGGGTTSRKAATADNAVDDPKKGMKAGAPQHSSIPGAREGTASPQQQQPPNLLAAGTHSPSDPPPSLVAVKNTPLNVTSTDEKRSGIHGPGSRTSETAQEKGKKANSFSPQPILTSGRSEGEVDKMPPRSLLSSLAPEPALDSHRGEVWSTEAFPAALMSNYATPWHNGRADASDVSHAAPSLSQYIHMAEADLSGTTLSVIGPHLSMSRTLRVINLKACTTDEEGLRGLAEIRTLQVLCVSHMRHLHSLRPLIQRCNGLFAGIEEIDAQCTPLQNAGIAGVEWMQRLRRLCLSMTRVTDVTSLSASRSLEELIMTGTPLRGEGILGLEKIPTLRTLDLSRTKVQALRELYRSRSLENLILYSCKVTNEDVRLLAQMPRLKTLDVSTTKVRDLSRLSESPSLKRLTAQWLSLLNCRGAIAPQHSFRNEEAHASPSLENKDFCRKDSWSPACLHGRFNDIDTEAGFRGLASIPTLEHVDLSYCAIQSVKSLFHSKSIKELILRRTLVDNDGIEGIQNMRSLQKLVINNTTGTFYVDEGFLLSSVTGVLVLVTELSNALNLVVLDLSFTDVYDLRMLAALPHLQELYLVETLVTVDGIRGVERIPTLRILDLSQTSVASLQFLSAGCKKLKQLFLRSNRNVRGFCIGNLHALPSLELLDVSDTVVEDIRMLFHPTYCLKHLIWRWGERRDVRGPIEPLPPWVKTPVLDGIELMPRLEVVDITNADVRAVGFLSKARSLRRLNLSRCRALSNGGILGLECIGTLEELDLSHVSGITDVSCLASSPMLRELRLGWTGVTLEGLRGVRAMPTLKLLDLTATPAEAAAGRKGGGCVALACGLDNYSPWGARLPDAATQLTEASAPPVLLQKCRARRVSFLV</sequence>
<dbReference type="OrthoDB" id="120976at2759"/>
<evidence type="ECO:0000256" key="1">
    <source>
        <dbReference type="SAM" id="MobiDB-lite"/>
    </source>
</evidence>
<dbReference type="PANTHER" id="PTHR12904:SF23">
    <property type="entry name" value="PROTEIN ZER-1 HOMOLOG"/>
    <property type="match status" value="1"/>
</dbReference>
<dbReference type="InterPro" id="IPR056845">
    <property type="entry name" value="LRR_Zer-1"/>
</dbReference>
<feature type="region of interest" description="Disordered" evidence="1">
    <location>
        <begin position="403"/>
        <end position="563"/>
    </location>
</feature>
<feature type="compositionally biased region" description="Polar residues" evidence="1">
    <location>
        <begin position="251"/>
        <end position="265"/>
    </location>
</feature>
<reference evidence="3 4" key="1">
    <citation type="journal article" date="2018" name="BMC Genomics">
        <title>Genomic comparison of Trypanosoma conorhini and Trypanosoma rangeli to Trypanosoma cruzi strains of high and low virulence.</title>
        <authorList>
            <person name="Bradwell K.R."/>
            <person name="Koparde V.N."/>
            <person name="Matveyev A.V."/>
            <person name="Serrano M.G."/>
            <person name="Alves J.M."/>
            <person name="Parikh H."/>
            <person name="Huang B."/>
            <person name="Lee V."/>
            <person name="Espinosa-Alvarez O."/>
            <person name="Ortiz P.A."/>
            <person name="Costa-Martins A.G."/>
            <person name="Teixeira M.M."/>
            <person name="Buck G.A."/>
        </authorList>
    </citation>
    <scope>NUCLEOTIDE SEQUENCE [LARGE SCALE GENOMIC DNA]</scope>
    <source>
        <strain evidence="3 4">025E</strain>
    </source>
</reference>
<dbReference type="InterPro" id="IPR051341">
    <property type="entry name" value="Zyg-11_UBL_adapter"/>
</dbReference>
<dbReference type="GeneID" id="40313888"/>
<feature type="compositionally biased region" description="Polar residues" evidence="1">
    <location>
        <begin position="350"/>
        <end position="362"/>
    </location>
</feature>
<comment type="caution">
    <text evidence="3">The sequence shown here is derived from an EMBL/GenBank/DDBJ whole genome shotgun (WGS) entry which is preliminary data.</text>
</comment>